<sequence length="339" mass="37658">MKFNKRGYIACVLFLIVFAIIFWMRNGRSAEYRFNEGLIFGTVYHITYQYSNDLQEEIEDELHRFNASLSPFDPTSIISRINRNDTGVVADKWFTVVFNRSKEIYEDTGGAFDPTLSPLINAWGFGYDKKDSVTPVIIDSLRQFVGMKKISLQGDRVIKSDPRMTLNFSAIAKGYACDVIAEMLSKKGIRNYLVEIGGEIVAKGINPHGECWKVGINKPEDDGGYGEVQQVVAMSDGAMATSGNYRNYKIVNGKRIAHTIDPVSGYPVQHSLLSATVFAPDCMTADAYATAFMVLGLEKSMLLAEQNKDIEAFFIYATGVDSTALAVESTPGMAKYIVK</sequence>
<dbReference type="PIRSF" id="PIRSF006268">
    <property type="entry name" value="ApbE"/>
    <property type="match status" value="1"/>
</dbReference>
<evidence type="ECO:0000256" key="6">
    <source>
        <dbReference type="ARBA" id="ARBA00022723"/>
    </source>
</evidence>
<protein>
    <recommendedName>
        <fullName evidence="3 11">FAD:protein FMN transferase</fullName>
        <ecNumber evidence="2 11">2.7.1.180</ecNumber>
    </recommendedName>
    <alternativeName>
        <fullName evidence="9 11">Flavin transferase</fullName>
    </alternativeName>
</protein>
<comment type="similarity">
    <text evidence="11">Belongs to the ApbE family.</text>
</comment>
<dbReference type="InterPro" id="IPR003374">
    <property type="entry name" value="ApbE-like_sf"/>
</dbReference>
<comment type="cofactor">
    <cofactor evidence="1">
        <name>Mg(2+)</name>
        <dbReference type="ChEBI" id="CHEBI:18420"/>
    </cofactor>
</comment>
<evidence type="ECO:0000313" key="13">
    <source>
        <dbReference type="EMBL" id="MCP9612324.1"/>
    </source>
</evidence>
<evidence type="ECO:0000313" key="14">
    <source>
        <dbReference type="Proteomes" id="UP001205603"/>
    </source>
</evidence>
<dbReference type="Proteomes" id="UP001205603">
    <property type="component" value="Unassembled WGS sequence"/>
</dbReference>
<dbReference type="Gene3D" id="3.10.520.10">
    <property type="entry name" value="ApbE-like domains"/>
    <property type="match status" value="1"/>
</dbReference>
<comment type="caution">
    <text evidence="13">The sequence shown here is derived from an EMBL/GenBank/DDBJ whole genome shotgun (WGS) entry which is preliminary data.</text>
</comment>
<keyword evidence="12" id="KW-0812">Transmembrane</keyword>
<keyword evidence="7 11" id="KW-0274">FAD</keyword>
<dbReference type="Pfam" id="PF02424">
    <property type="entry name" value="ApbE"/>
    <property type="match status" value="1"/>
</dbReference>
<dbReference type="GO" id="GO:0016740">
    <property type="term" value="F:transferase activity"/>
    <property type="evidence" value="ECO:0007669"/>
    <property type="project" value="UniProtKB-KW"/>
</dbReference>
<keyword evidence="4 11" id="KW-0285">Flavoprotein</keyword>
<feature type="transmembrane region" description="Helical" evidence="12">
    <location>
        <begin position="7"/>
        <end position="24"/>
    </location>
</feature>
<keyword evidence="12" id="KW-0472">Membrane</keyword>
<accession>A0ABT1MJV6</accession>
<evidence type="ECO:0000256" key="9">
    <source>
        <dbReference type="ARBA" id="ARBA00031306"/>
    </source>
</evidence>
<proteinExistence type="inferred from homology"/>
<keyword evidence="12" id="KW-1133">Transmembrane helix</keyword>
<evidence type="ECO:0000256" key="7">
    <source>
        <dbReference type="ARBA" id="ARBA00022827"/>
    </source>
</evidence>
<evidence type="ECO:0000256" key="2">
    <source>
        <dbReference type="ARBA" id="ARBA00011955"/>
    </source>
</evidence>
<dbReference type="EMBL" id="JANDHW010000008">
    <property type="protein sequence ID" value="MCP9612324.1"/>
    <property type="molecule type" value="Genomic_DNA"/>
</dbReference>
<evidence type="ECO:0000256" key="1">
    <source>
        <dbReference type="ARBA" id="ARBA00001946"/>
    </source>
</evidence>
<dbReference type="EC" id="2.7.1.180" evidence="2 11"/>
<organism evidence="13 14">
    <name type="scientific">Coprobacter tertius</name>
    <dbReference type="NCBI Taxonomy" id="2944915"/>
    <lineage>
        <taxon>Bacteria</taxon>
        <taxon>Pseudomonadati</taxon>
        <taxon>Bacteroidota</taxon>
        <taxon>Bacteroidia</taxon>
        <taxon>Bacteroidales</taxon>
        <taxon>Barnesiellaceae</taxon>
        <taxon>Coprobacter</taxon>
    </lineage>
</organism>
<evidence type="ECO:0000256" key="12">
    <source>
        <dbReference type="SAM" id="Phobius"/>
    </source>
</evidence>
<evidence type="ECO:0000256" key="11">
    <source>
        <dbReference type="PIRNR" id="PIRNR006268"/>
    </source>
</evidence>
<keyword evidence="14" id="KW-1185">Reference proteome</keyword>
<dbReference type="PANTHER" id="PTHR30040:SF2">
    <property type="entry name" value="FAD:PROTEIN FMN TRANSFERASE"/>
    <property type="match status" value="1"/>
</dbReference>
<evidence type="ECO:0000256" key="8">
    <source>
        <dbReference type="ARBA" id="ARBA00022842"/>
    </source>
</evidence>
<name>A0ABT1MJV6_9BACT</name>
<keyword evidence="8 11" id="KW-0460">Magnesium</keyword>
<reference evidence="13 14" key="1">
    <citation type="submission" date="2022-07" db="EMBL/GenBank/DDBJ databases">
        <title>Fecal culturing of patients with breast cancer.</title>
        <authorList>
            <person name="Teng N.M.Y."/>
            <person name="Kiu R."/>
            <person name="Evans R."/>
            <person name="Baker D.J."/>
            <person name="Zenner C."/>
            <person name="Robinson S.D."/>
            <person name="Hall L.J."/>
        </authorList>
    </citation>
    <scope>NUCLEOTIDE SEQUENCE [LARGE SCALE GENOMIC DNA]</scope>
    <source>
        <strain evidence="13 14">LH1063</strain>
    </source>
</reference>
<gene>
    <name evidence="13" type="ORF">NMU02_09490</name>
</gene>
<dbReference type="SUPFAM" id="SSF143631">
    <property type="entry name" value="ApbE-like"/>
    <property type="match status" value="1"/>
</dbReference>
<keyword evidence="6 11" id="KW-0479">Metal-binding</keyword>
<evidence type="ECO:0000256" key="4">
    <source>
        <dbReference type="ARBA" id="ARBA00022630"/>
    </source>
</evidence>
<comment type="catalytic activity">
    <reaction evidence="10 11">
        <text>L-threonyl-[protein] + FAD = FMN-L-threonyl-[protein] + AMP + H(+)</text>
        <dbReference type="Rhea" id="RHEA:36847"/>
        <dbReference type="Rhea" id="RHEA-COMP:11060"/>
        <dbReference type="Rhea" id="RHEA-COMP:11061"/>
        <dbReference type="ChEBI" id="CHEBI:15378"/>
        <dbReference type="ChEBI" id="CHEBI:30013"/>
        <dbReference type="ChEBI" id="CHEBI:57692"/>
        <dbReference type="ChEBI" id="CHEBI:74257"/>
        <dbReference type="ChEBI" id="CHEBI:456215"/>
        <dbReference type="EC" id="2.7.1.180"/>
    </reaction>
</comment>
<dbReference type="InterPro" id="IPR024932">
    <property type="entry name" value="ApbE"/>
</dbReference>
<evidence type="ECO:0000256" key="3">
    <source>
        <dbReference type="ARBA" id="ARBA00016337"/>
    </source>
</evidence>
<evidence type="ECO:0000256" key="10">
    <source>
        <dbReference type="ARBA" id="ARBA00048540"/>
    </source>
</evidence>
<keyword evidence="5 11" id="KW-0808">Transferase</keyword>
<dbReference type="PANTHER" id="PTHR30040">
    <property type="entry name" value="THIAMINE BIOSYNTHESIS LIPOPROTEIN APBE"/>
    <property type="match status" value="1"/>
</dbReference>
<evidence type="ECO:0000256" key="5">
    <source>
        <dbReference type="ARBA" id="ARBA00022679"/>
    </source>
</evidence>